<dbReference type="eggNOG" id="KOG2500">
    <property type="taxonomic scope" value="Eukaryota"/>
</dbReference>
<dbReference type="SUPFAM" id="SSF50729">
    <property type="entry name" value="PH domain-like"/>
    <property type="match status" value="1"/>
</dbReference>
<dbReference type="VEuPathDB" id="FungiDB:AMAG_19261"/>
<dbReference type="InterPro" id="IPR012466">
    <property type="entry name" value="NECAP_PHear"/>
</dbReference>
<gene>
    <name evidence="3" type="ORF">AMAG_19261</name>
</gene>
<dbReference type="CDD" id="cd13228">
    <property type="entry name" value="PHear_NECAP"/>
    <property type="match status" value="1"/>
</dbReference>
<dbReference type="PANTHER" id="PTHR12847:SF9">
    <property type="entry name" value="NECAP-LIKE PROTEIN CG9132"/>
    <property type="match status" value="1"/>
</dbReference>
<feature type="region of interest" description="Disordered" evidence="1">
    <location>
        <begin position="1"/>
        <end position="62"/>
    </location>
</feature>
<dbReference type="AlphaFoldDB" id="A0A0L0SQA0"/>
<evidence type="ECO:0000256" key="1">
    <source>
        <dbReference type="SAM" id="MobiDB-lite"/>
    </source>
</evidence>
<protein>
    <recommendedName>
        <fullName evidence="2">NECAP PHear domain-containing protein</fullName>
    </recommendedName>
</protein>
<evidence type="ECO:0000259" key="2">
    <source>
        <dbReference type="Pfam" id="PF07933"/>
    </source>
</evidence>
<accession>A0A0L0SQA0</accession>
<name>A0A0L0SQA0_ALLM3</name>
<dbReference type="EMBL" id="GG745345">
    <property type="protein sequence ID" value="KNE64682.1"/>
    <property type="molecule type" value="Genomic_DNA"/>
</dbReference>
<reference evidence="4" key="2">
    <citation type="submission" date="2009-11" db="EMBL/GenBank/DDBJ databases">
        <title>The Genome Sequence of Allomyces macrogynus strain ATCC 38327.</title>
        <authorList>
            <consortium name="The Broad Institute Genome Sequencing Platform"/>
            <person name="Russ C."/>
            <person name="Cuomo C."/>
            <person name="Shea T."/>
            <person name="Young S.K."/>
            <person name="Zeng Q."/>
            <person name="Koehrsen M."/>
            <person name="Haas B."/>
            <person name="Borodovsky M."/>
            <person name="Guigo R."/>
            <person name="Alvarado L."/>
            <person name="Berlin A."/>
            <person name="Borenstein D."/>
            <person name="Chen Z."/>
            <person name="Engels R."/>
            <person name="Freedman E."/>
            <person name="Gellesch M."/>
            <person name="Goldberg J."/>
            <person name="Griggs A."/>
            <person name="Gujja S."/>
            <person name="Heiman D."/>
            <person name="Hepburn T."/>
            <person name="Howarth C."/>
            <person name="Jen D."/>
            <person name="Larson L."/>
            <person name="Lewis B."/>
            <person name="Mehta T."/>
            <person name="Park D."/>
            <person name="Pearson M."/>
            <person name="Roberts A."/>
            <person name="Saif S."/>
            <person name="Shenoy N."/>
            <person name="Sisk P."/>
            <person name="Stolte C."/>
            <person name="Sykes S."/>
            <person name="Walk T."/>
            <person name="White J."/>
            <person name="Yandava C."/>
            <person name="Burger G."/>
            <person name="Gray M.W."/>
            <person name="Holland P.W.H."/>
            <person name="King N."/>
            <person name="Lang F.B.F."/>
            <person name="Roger A.J."/>
            <person name="Ruiz-Trillo I."/>
            <person name="Lander E."/>
            <person name="Nusbaum C."/>
        </authorList>
    </citation>
    <scope>NUCLEOTIDE SEQUENCE [LARGE SCALE GENOMIC DNA]</scope>
    <source>
        <strain evidence="4">ATCC 38327</strain>
    </source>
</reference>
<feature type="compositionally biased region" description="Low complexity" evidence="1">
    <location>
        <begin position="301"/>
        <end position="310"/>
    </location>
</feature>
<evidence type="ECO:0000313" key="3">
    <source>
        <dbReference type="EMBL" id="KNE64682.1"/>
    </source>
</evidence>
<feature type="compositionally biased region" description="Low complexity" evidence="1">
    <location>
        <begin position="275"/>
        <end position="291"/>
    </location>
</feature>
<feature type="region of interest" description="Disordered" evidence="1">
    <location>
        <begin position="275"/>
        <end position="347"/>
    </location>
</feature>
<sequence>MPGQLLGGTTSPSAPSTTRRSSITRRDRFLVSRTAATHRNMHQPPAPARSPSPTRGSAADPPLESTLQVFRDVQIFRLPPRPSARGYRAQDWDPATVWRGRLRVLSLTFPTSTAARAYALNTGPTGPTVCVLRIEDPTTGDLFGEAILRGRVRGDEAAVEPVIDSSRYFAVRLSDRASGRHAFVGMGFAERSDAFDLNVALMDFEKAVKYDLALEEAGGDHAKAAAAVAAASGGGASTAAPGGAGSLPDLALKDGQQIAINLGNLAKKLGGNAPATTSTTNAAPVASDDPFAFPPPPPAPSAGATTSAASKRTSGDEWGEFTAFTSPRAPAPSSSGSGSGGSGWVQF</sequence>
<dbReference type="Gene3D" id="2.30.29.30">
    <property type="entry name" value="Pleckstrin-homology domain (PH domain)/Phosphotyrosine-binding domain (PTB)"/>
    <property type="match status" value="1"/>
</dbReference>
<feature type="domain" description="NECAP PHear" evidence="2">
    <location>
        <begin position="64"/>
        <end position="263"/>
    </location>
</feature>
<dbReference type="GO" id="GO:0006897">
    <property type="term" value="P:endocytosis"/>
    <property type="evidence" value="ECO:0007669"/>
    <property type="project" value="InterPro"/>
</dbReference>
<organism evidence="3 4">
    <name type="scientific">Allomyces macrogynus (strain ATCC 38327)</name>
    <name type="common">Allomyces javanicus var. macrogynus</name>
    <dbReference type="NCBI Taxonomy" id="578462"/>
    <lineage>
        <taxon>Eukaryota</taxon>
        <taxon>Fungi</taxon>
        <taxon>Fungi incertae sedis</taxon>
        <taxon>Blastocladiomycota</taxon>
        <taxon>Blastocladiomycetes</taxon>
        <taxon>Blastocladiales</taxon>
        <taxon>Blastocladiaceae</taxon>
        <taxon>Allomyces</taxon>
    </lineage>
</organism>
<dbReference type="PANTHER" id="PTHR12847">
    <property type="entry name" value="ATP-BINDING CASSETTE ABC TRANSPORTER-RELATED"/>
    <property type="match status" value="1"/>
</dbReference>
<dbReference type="Proteomes" id="UP000054350">
    <property type="component" value="Unassembled WGS sequence"/>
</dbReference>
<dbReference type="InterPro" id="IPR011993">
    <property type="entry name" value="PH-like_dom_sf"/>
</dbReference>
<dbReference type="GO" id="GO:0030125">
    <property type="term" value="C:clathrin vesicle coat"/>
    <property type="evidence" value="ECO:0007669"/>
    <property type="project" value="TreeGrafter"/>
</dbReference>
<feature type="compositionally biased region" description="Gly residues" evidence="1">
    <location>
        <begin position="337"/>
        <end position="347"/>
    </location>
</feature>
<dbReference type="STRING" id="578462.A0A0L0SQA0"/>
<evidence type="ECO:0000313" key="4">
    <source>
        <dbReference type="Proteomes" id="UP000054350"/>
    </source>
</evidence>
<keyword evidence="4" id="KW-1185">Reference proteome</keyword>
<dbReference type="Pfam" id="PF07933">
    <property type="entry name" value="DUF1681"/>
    <property type="match status" value="1"/>
</dbReference>
<proteinExistence type="predicted"/>
<feature type="compositionally biased region" description="Low complexity" evidence="1">
    <location>
        <begin position="9"/>
        <end position="21"/>
    </location>
</feature>
<dbReference type="OrthoDB" id="10265489at2759"/>
<reference evidence="3 4" key="1">
    <citation type="submission" date="2009-11" db="EMBL/GenBank/DDBJ databases">
        <title>Annotation of Allomyces macrogynus ATCC 38327.</title>
        <authorList>
            <consortium name="The Broad Institute Genome Sequencing Platform"/>
            <person name="Russ C."/>
            <person name="Cuomo C."/>
            <person name="Burger G."/>
            <person name="Gray M.W."/>
            <person name="Holland P.W.H."/>
            <person name="King N."/>
            <person name="Lang F.B.F."/>
            <person name="Roger A.J."/>
            <person name="Ruiz-Trillo I."/>
            <person name="Young S.K."/>
            <person name="Zeng Q."/>
            <person name="Gargeya S."/>
            <person name="Fitzgerald M."/>
            <person name="Haas B."/>
            <person name="Abouelleil A."/>
            <person name="Alvarado L."/>
            <person name="Arachchi H.M."/>
            <person name="Berlin A."/>
            <person name="Chapman S.B."/>
            <person name="Gearin G."/>
            <person name="Goldberg J."/>
            <person name="Griggs A."/>
            <person name="Gujja S."/>
            <person name="Hansen M."/>
            <person name="Heiman D."/>
            <person name="Howarth C."/>
            <person name="Larimer J."/>
            <person name="Lui A."/>
            <person name="MacDonald P.J.P."/>
            <person name="McCowen C."/>
            <person name="Montmayeur A."/>
            <person name="Murphy C."/>
            <person name="Neiman D."/>
            <person name="Pearson M."/>
            <person name="Priest M."/>
            <person name="Roberts A."/>
            <person name="Saif S."/>
            <person name="Shea T."/>
            <person name="Sisk P."/>
            <person name="Stolte C."/>
            <person name="Sykes S."/>
            <person name="Wortman J."/>
            <person name="Nusbaum C."/>
            <person name="Birren B."/>
        </authorList>
    </citation>
    <scope>NUCLEOTIDE SEQUENCE [LARGE SCALE GENOMIC DNA]</scope>
    <source>
        <strain evidence="3 4">ATCC 38327</strain>
    </source>
</reference>